<dbReference type="Proteomes" id="UP000053477">
    <property type="component" value="Unassembled WGS sequence"/>
</dbReference>
<keyword evidence="4" id="KW-1185">Reference proteome</keyword>
<organism evidence="3 4">
    <name type="scientific">Schizopora paradoxa</name>
    <dbReference type="NCBI Taxonomy" id="27342"/>
    <lineage>
        <taxon>Eukaryota</taxon>
        <taxon>Fungi</taxon>
        <taxon>Dikarya</taxon>
        <taxon>Basidiomycota</taxon>
        <taxon>Agaricomycotina</taxon>
        <taxon>Agaricomycetes</taxon>
        <taxon>Hymenochaetales</taxon>
        <taxon>Schizoporaceae</taxon>
        <taxon>Schizopora</taxon>
    </lineage>
</organism>
<accession>A0A0H2RAJ7</accession>
<dbReference type="PROSITE" id="PS50097">
    <property type="entry name" value="BTB"/>
    <property type="match status" value="1"/>
</dbReference>
<reference evidence="3 4" key="1">
    <citation type="submission" date="2015-04" db="EMBL/GenBank/DDBJ databases">
        <title>Complete genome sequence of Schizopora paradoxa KUC8140, a cosmopolitan wood degrader in East Asia.</title>
        <authorList>
            <consortium name="DOE Joint Genome Institute"/>
            <person name="Min B."/>
            <person name="Park H."/>
            <person name="Jang Y."/>
            <person name="Kim J.-J."/>
            <person name="Kim K.H."/>
            <person name="Pangilinan J."/>
            <person name="Lipzen A."/>
            <person name="Riley R."/>
            <person name="Grigoriev I.V."/>
            <person name="Spatafora J.W."/>
            <person name="Choi I.-G."/>
        </authorList>
    </citation>
    <scope>NUCLEOTIDE SEQUENCE [LARGE SCALE GENOMIC DNA]</scope>
    <source>
        <strain evidence="3 4">KUC8140</strain>
    </source>
</reference>
<dbReference type="CDD" id="cd18186">
    <property type="entry name" value="BTB_POZ_ZBTB_KLHL-like"/>
    <property type="match status" value="1"/>
</dbReference>
<dbReference type="EMBL" id="KQ086093">
    <property type="protein sequence ID" value="KLO08402.1"/>
    <property type="molecule type" value="Genomic_DNA"/>
</dbReference>
<evidence type="ECO:0000259" key="2">
    <source>
        <dbReference type="PROSITE" id="PS50097"/>
    </source>
</evidence>
<proteinExistence type="predicted"/>
<protein>
    <recommendedName>
        <fullName evidence="2">BTB domain-containing protein</fullName>
    </recommendedName>
</protein>
<name>A0A0H2RAJ7_9AGAM</name>
<dbReference type="OrthoDB" id="3217871at2759"/>
<evidence type="ECO:0000256" key="1">
    <source>
        <dbReference type="SAM" id="MobiDB-lite"/>
    </source>
</evidence>
<evidence type="ECO:0000313" key="4">
    <source>
        <dbReference type="Proteomes" id="UP000053477"/>
    </source>
</evidence>
<gene>
    <name evidence="3" type="ORF">SCHPADRAFT_931821</name>
</gene>
<dbReference type="Gene3D" id="3.30.710.10">
    <property type="entry name" value="Potassium Channel Kv1.1, Chain A"/>
    <property type="match status" value="1"/>
</dbReference>
<feature type="domain" description="BTB" evidence="2">
    <location>
        <begin position="32"/>
        <end position="120"/>
    </location>
</feature>
<dbReference type="InterPro" id="IPR000210">
    <property type="entry name" value="BTB/POZ_dom"/>
</dbReference>
<sequence length="342" mass="38954">MLAFDRDMDVDSPQKHSHIAPRKHDHLWLSDGNVVLETDSLLFKVHKSILSMQSTVFKAMFELSDRDDDDDDDTKSDDDEMKGGSARYEGLPLVRLDGDRGSDVVHLLCAAYERQYYYRDNDATPLEVITALLTLSTKYDFKHIRRDVILQISRHYPMTMAAYEAIDNDKAPMFGEAREDCHYPLLKAVFAAKVDALLPILYYACADYTIDTMIDWWDTLDPACLKALLKGKDMITFATGSLITKLPEDVHGGSIACPNIPSCIGSARFSGFAKFLQLTDLKHFEGSKVVKICIRNACPMCTKVLADRINERREKIWNDIPSFFGFRDWGELWRKLAEDCKV</sequence>
<dbReference type="SUPFAM" id="SSF54695">
    <property type="entry name" value="POZ domain"/>
    <property type="match status" value="1"/>
</dbReference>
<dbReference type="AlphaFoldDB" id="A0A0H2RAJ7"/>
<dbReference type="Pfam" id="PF00651">
    <property type="entry name" value="BTB"/>
    <property type="match status" value="1"/>
</dbReference>
<feature type="compositionally biased region" description="Acidic residues" evidence="1">
    <location>
        <begin position="66"/>
        <end position="80"/>
    </location>
</feature>
<evidence type="ECO:0000313" key="3">
    <source>
        <dbReference type="EMBL" id="KLO08402.1"/>
    </source>
</evidence>
<dbReference type="InParanoid" id="A0A0H2RAJ7"/>
<dbReference type="InterPro" id="IPR011333">
    <property type="entry name" value="SKP1/BTB/POZ_sf"/>
</dbReference>
<feature type="region of interest" description="Disordered" evidence="1">
    <location>
        <begin position="66"/>
        <end position="85"/>
    </location>
</feature>